<evidence type="ECO:0000313" key="1">
    <source>
        <dbReference type="EMBL" id="KAL3271992.1"/>
    </source>
</evidence>
<gene>
    <name evidence="1" type="ORF">HHI36_022460</name>
</gene>
<dbReference type="EMBL" id="JABFTP020000042">
    <property type="protein sequence ID" value="KAL3271992.1"/>
    <property type="molecule type" value="Genomic_DNA"/>
</dbReference>
<name>A0ABD2N0Q6_9CUCU</name>
<protein>
    <submittedName>
        <fullName evidence="1">Uncharacterized protein</fullName>
    </submittedName>
</protein>
<proteinExistence type="predicted"/>
<organism evidence="1 2">
    <name type="scientific">Cryptolaemus montrouzieri</name>
    <dbReference type="NCBI Taxonomy" id="559131"/>
    <lineage>
        <taxon>Eukaryota</taxon>
        <taxon>Metazoa</taxon>
        <taxon>Ecdysozoa</taxon>
        <taxon>Arthropoda</taxon>
        <taxon>Hexapoda</taxon>
        <taxon>Insecta</taxon>
        <taxon>Pterygota</taxon>
        <taxon>Neoptera</taxon>
        <taxon>Endopterygota</taxon>
        <taxon>Coleoptera</taxon>
        <taxon>Polyphaga</taxon>
        <taxon>Cucujiformia</taxon>
        <taxon>Coccinelloidea</taxon>
        <taxon>Coccinellidae</taxon>
        <taxon>Scymninae</taxon>
        <taxon>Scymnini</taxon>
        <taxon>Cryptolaemus</taxon>
    </lineage>
</organism>
<accession>A0ABD2N0Q6</accession>
<dbReference type="AlphaFoldDB" id="A0ABD2N0Q6"/>
<comment type="caution">
    <text evidence="1">The sequence shown here is derived from an EMBL/GenBank/DDBJ whole genome shotgun (WGS) entry which is preliminary data.</text>
</comment>
<keyword evidence="2" id="KW-1185">Reference proteome</keyword>
<sequence>MRDALYTNNCFSGPDINPNCFNNSNFPYSSNFTNDINYVIGNAMLPSSSSVPANLQLCGCYMRDIAKNTSQLTHLSNLSSSSSVGNTAYSSTATVDLDPNLGIIGNVKLSDITKTPDDLNNLIRPRKLRLDKTLSKYKLHKSLPVSPVTEERQFSDYVEQKQPEPSNRKSFSYFIDFKESTEDGFKQICNDIEKFSKDFNKTYEQLEKHFDTQIDKSEKNCSYLEVPKVKHSSEEEEGNFSSDSLEEYSFLSACNKKVRSSVPPRRCMSNNEIYKHDNYQEDYFECEIPKSESFYLNQNIRSSQDSILSDENILEDNLRKSNCNSMESILSNDSDCKSAPLEALFSSQKTPQRSPKHSSSCHDNFFTCPPSFSKAYELNPCQDHRNFELSPVHRAPKILKTTQTQTDFATPEELVLKKTKASEEFQRKLLKFEESIAQTELRRELKRNIAFFIDTGKRTKQKTTSDRVGQENLPLQNSNKQLHIKTKGDTGKKQATHTDTNVKMYIPTLETKTSNIKVNIVIF</sequence>
<dbReference type="Proteomes" id="UP001516400">
    <property type="component" value="Unassembled WGS sequence"/>
</dbReference>
<reference evidence="1 2" key="1">
    <citation type="journal article" date="2021" name="BMC Biol.">
        <title>Horizontally acquired antibacterial genes associated with adaptive radiation of ladybird beetles.</title>
        <authorList>
            <person name="Li H.S."/>
            <person name="Tang X.F."/>
            <person name="Huang Y.H."/>
            <person name="Xu Z.Y."/>
            <person name="Chen M.L."/>
            <person name="Du X.Y."/>
            <person name="Qiu B.Y."/>
            <person name="Chen P.T."/>
            <person name="Zhang W."/>
            <person name="Slipinski A."/>
            <person name="Escalona H.E."/>
            <person name="Waterhouse R.M."/>
            <person name="Zwick A."/>
            <person name="Pang H."/>
        </authorList>
    </citation>
    <scope>NUCLEOTIDE SEQUENCE [LARGE SCALE GENOMIC DNA]</scope>
    <source>
        <strain evidence="1">SYSU2018</strain>
    </source>
</reference>
<evidence type="ECO:0000313" key="2">
    <source>
        <dbReference type="Proteomes" id="UP001516400"/>
    </source>
</evidence>